<dbReference type="EMBL" id="JANPWB010000009">
    <property type="protein sequence ID" value="KAJ1159113.1"/>
    <property type="molecule type" value="Genomic_DNA"/>
</dbReference>
<feature type="compositionally biased region" description="Basic and acidic residues" evidence="1">
    <location>
        <begin position="1"/>
        <end position="43"/>
    </location>
</feature>
<dbReference type="Proteomes" id="UP001066276">
    <property type="component" value="Chromosome 5"/>
</dbReference>
<protein>
    <submittedName>
        <fullName evidence="2">Uncharacterized protein</fullName>
    </submittedName>
</protein>
<sequence>GGRERGREGGEEEACGRERGEGGEREKEGRERKRNYVEKKEADGVGTVE</sequence>
<proteinExistence type="predicted"/>
<reference evidence="2" key="1">
    <citation type="journal article" date="2022" name="bioRxiv">
        <title>Sequencing and chromosome-scale assembly of the giantPleurodeles waltlgenome.</title>
        <authorList>
            <person name="Brown T."/>
            <person name="Elewa A."/>
            <person name="Iarovenko S."/>
            <person name="Subramanian E."/>
            <person name="Araus A.J."/>
            <person name="Petzold A."/>
            <person name="Susuki M."/>
            <person name="Suzuki K.-i.T."/>
            <person name="Hayashi T."/>
            <person name="Toyoda A."/>
            <person name="Oliveira C."/>
            <person name="Osipova E."/>
            <person name="Leigh N.D."/>
            <person name="Simon A."/>
            <person name="Yun M.H."/>
        </authorList>
    </citation>
    <scope>NUCLEOTIDE SEQUENCE</scope>
    <source>
        <strain evidence="2">20211129_DDA</strain>
        <tissue evidence="2">Liver</tissue>
    </source>
</reference>
<feature type="region of interest" description="Disordered" evidence="1">
    <location>
        <begin position="1"/>
        <end position="49"/>
    </location>
</feature>
<keyword evidence="3" id="KW-1185">Reference proteome</keyword>
<evidence type="ECO:0000313" key="2">
    <source>
        <dbReference type="EMBL" id="KAJ1159113.1"/>
    </source>
</evidence>
<dbReference type="AlphaFoldDB" id="A0AAV7S4Q5"/>
<gene>
    <name evidence="2" type="ORF">NDU88_011783</name>
</gene>
<evidence type="ECO:0000256" key="1">
    <source>
        <dbReference type="SAM" id="MobiDB-lite"/>
    </source>
</evidence>
<organism evidence="2 3">
    <name type="scientific">Pleurodeles waltl</name>
    <name type="common">Iberian ribbed newt</name>
    <dbReference type="NCBI Taxonomy" id="8319"/>
    <lineage>
        <taxon>Eukaryota</taxon>
        <taxon>Metazoa</taxon>
        <taxon>Chordata</taxon>
        <taxon>Craniata</taxon>
        <taxon>Vertebrata</taxon>
        <taxon>Euteleostomi</taxon>
        <taxon>Amphibia</taxon>
        <taxon>Batrachia</taxon>
        <taxon>Caudata</taxon>
        <taxon>Salamandroidea</taxon>
        <taxon>Salamandridae</taxon>
        <taxon>Pleurodelinae</taxon>
        <taxon>Pleurodeles</taxon>
    </lineage>
</organism>
<name>A0AAV7S4Q5_PLEWA</name>
<evidence type="ECO:0000313" key="3">
    <source>
        <dbReference type="Proteomes" id="UP001066276"/>
    </source>
</evidence>
<accession>A0AAV7S4Q5</accession>
<feature type="non-terminal residue" evidence="2">
    <location>
        <position position="49"/>
    </location>
</feature>
<comment type="caution">
    <text evidence="2">The sequence shown here is derived from an EMBL/GenBank/DDBJ whole genome shotgun (WGS) entry which is preliminary data.</text>
</comment>
<feature type="non-terminal residue" evidence="2">
    <location>
        <position position="1"/>
    </location>
</feature>